<dbReference type="GO" id="GO:0006646">
    <property type="term" value="P:phosphatidylethanolamine biosynthetic process"/>
    <property type="evidence" value="ECO:0007669"/>
    <property type="project" value="TreeGrafter"/>
</dbReference>
<evidence type="ECO:0000313" key="5">
    <source>
        <dbReference type="Proteomes" id="UP000234585"/>
    </source>
</evidence>
<dbReference type="GO" id="GO:0005739">
    <property type="term" value="C:mitochondrion"/>
    <property type="evidence" value="ECO:0007669"/>
    <property type="project" value="TreeGrafter"/>
</dbReference>
<dbReference type="OrthoDB" id="5973539at2759"/>
<evidence type="ECO:0000256" key="2">
    <source>
        <dbReference type="ARBA" id="ARBA00023239"/>
    </source>
</evidence>
<reference evidence="4 5" key="1">
    <citation type="submission" date="2017-12" db="EMBL/GenBank/DDBJ databases">
        <authorList>
            <consortium name="DOE Joint Genome Institute"/>
            <person name="Haridas S."/>
            <person name="Kjaerbolling I."/>
            <person name="Vesth T.C."/>
            <person name="Frisvad J.C."/>
            <person name="Nybo J.L."/>
            <person name="Theobald S."/>
            <person name="Kuo A."/>
            <person name="Bowyer P."/>
            <person name="Matsuda Y."/>
            <person name="Mondo S."/>
            <person name="Lyhne E.K."/>
            <person name="Kogle M.E."/>
            <person name="Clum A."/>
            <person name="Lipzen A."/>
            <person name="Salamov A."/>
            <person name="Ngan C.Y."/>
            <person name="Daum C."/>
            <person name="Chiniquy J."/>
            <person name="Barry K."/>
            <person name="LaButti K."/>
            <person name="Simmons B.A."/>
            <person name="Magnuson J.K."/>
            <person name="Mortensen U.H."/>
            <person name="Larsen T.O."/>
            <person name="Grigoriev I.V."/>
            <person name="Baker S.E."/>
            <person name="Andersen M.R."/>
            <person name="Nordberg H.P."/>
            <person name="Cantor M.N."/>
            <person name="Hua S.X."/>
        </authorList>
    </citation>
    <scope>NUCLEOTIDE SEQUENCE [LARGE SCALE GENOMIC DNA]</scope>
    <source>
        <strain evidence="4 5">CBS 102.13</strain>
    </source>
</reference>
<dbReference type="InterPro" id="IPR003817">
    <property type="entry name" value="PS_Dcarbxylase"/>
</dbReference>
<sequence length="494" mass="54169">MQTIIYHPTYTQSIPPGMATGSTLHSHGHWMPENMHLRRAWLSHLLDKTKAEIPPKLGASPNPVKAFQELIENDSTLYMLAISMFDEIPQKAPYDRDPTTLKKQVRSYKTMLYLFSTLLTQVPEYFLNDNEAGEDANIPSGLIGFPFNIILDWPMGTPSGRQFFLDPRVNSHLKEILSYWNAFLQDPNAGTSDPAGGNKALTAAGWSSQKAIAQLEHKANQSNPPGMPNKPFTDLFEHPAGGTPQNFFNYPHWDAFFTRKFKPGIRPVDDAAVVNACESFPLAFDTDISRRSTFWLKDAPYSLFDMLGATHDPHVKTYVNSFIGGAVYQAFLSADSYHCWNAPVTGKVIYRNVFPGTYYAETPASGFGGSSGPDPAGPDLSQRYITHIAARGVLVIDTDREYGGAGIGLVAFVPVGMSEVSTCEWEMPGTDVGGVVKKGDVVGAFHGGGSTHCLVFEREAVGQLAFNSRAEFPETATVNLGVGSCLAKKAWDWA</sequence>
<evidence type="ECO:0000313" key="4">
    <source>
        <dbReference type="EMBL" id="PLB33848.1"/>
    </source>
</evidence>
<accession>A0A2I2EZP1</accession>
<keyword evidence="1" id="KW-0210">Decarboxylase</keyword>
<name>A0A2I2EZP1_ASPCN</name>
<evidence type="ECO:0000256" key="1">
    <source>
        <dbReference type="ARBA" id="ARBA00022793"/>
    </source>
</evidence>
<dbReference type="AlphaFoldDB" id="A0A2I2EZP1"/>
<gene>
    <name evidence="4" type="ORF">BDW47DRAFT_134755</name>
</gene>
<dbReference type="STRING" id="41067.A0A2I2EZP1"/>
<dbReference type="Proteomes" id="UP000234585">
    <property type="component" value="Unassembled WGS sequence"/>
</dbReference>
<feature type="domain" description="L-tryptophan decarboxylase PsiD-like" evidence="3">
    <location>
        <begin position="63"/>
        <end position="213"/>
    </location>
</feature>
<dbReference type="RefSeq" id="XP_024667860.1">
    <property type="nucleotide sequence ID" value="XM_024818162.1"/>
</dbReference>
<dbReference type="PANTHER" id="PTHR10067">
    <property type="entry name" value="PHOSPHATIDYLSERINE DECARBOXYLASE"/>
    <property type="match status" value="1"/>
</dbReference>
<protein>
    <submittedName>
        <fullName evidence="4">Putative phosphatidylserine decarboxylase</fullName>
    </submittedName>
</protein>
<dbReference type="EMBL" id="KZ559193">
    <property type="protein sequence ID" value="PLB33848.1"/>
    <property type="molecule type" value="Genomic_DNA"/>
</dbReference>
<dbReference type="GeneID" id="36525322"/>
<dbReference type="GO" id="GO:0004609">
    <property type="term" value="F:phosphatidylserine decarboxylase activity"/>
    <property type="evidence" value="ECO:0007669"/>
    <property type="project" value="InterPro"/>
</dbReference>
<dbReference type="PANTHER" id="PTHR10067:SF9">
    <property type="entry name" value="PHOSPHATIDYLSERINE DECARBOXYLASE FAMILY PROTEIN (AFU_ORTHOLOGUE AFUA_7G01730)"/>
    <property type="match status" value="1"/>
</dbReference>
<keyword evidence="5" id="KW-1185">Reference proteome</keyword>
<dbReference type="Pfam" id="PF12588">
    <property type="entry name" value="PSDC"/>
    <property type="match status" value="1"/>
</dbReference>
<organism evidence="4 5">
    <name type="scientific">Aspergillus candidus</name>
    <dbReference type="NCBI Taxonomy" id="41067"/>
    <lineage>
        <taxon>Eukaryota</taxon>
        <taxon>Fungi</taxon>
        <taxon>Dikarya</taxon>
        <taxon>Ascomycota</taxon>
        <taxon>Pezizomycotina</taxon>
        <taxon>Eurotiomycetes</taxon>
        <taxon>Eurotiomycetidae</taxon>
        <taxon>Eurotiales</taxon>
        <taxon>Aspergillaceae</taxon>
        <taxon>Aspergillus</taxon>
        <taxon>Aspergillus subgen. Circumdati</taxon>
    </lineage>
</organism>
<dbReference type="Pfam" id="PF02666">
    <property type="entry name" value="PS_Dcarbxylase"/>
    <property type="match status" value="1"/>
</dbReference>
<proteinExistence type="predicted"/>
<keyword evidence="2" id="KW-0456">Lyase</keyword>
<dbReference type="InterPro" id="IPR022237">
    <property type="entry name" value="PsiD-like"/>
</dbReference>
<evidence type="ECO:0000259" key="3">
    <source>
        <dbReference type="Pfam" id="PF12588"/>
    </source>
</evidence>